<dbReference type="PROSITE" id="PS01136">
    <property type="entry name" value="UPF0034"/>
    <property type="match status" value="1"/>
</dbReference>
<dbReference type="InterPro" id="IPR018517">
    <property type="entry name" value="tRNA_hU_synthase_CS"/>
</dbReference>
<protein>
    <recommendedName>
        <fullName evidence="6">DUS-like FMN-binding domain-containing protein</fullName>
    </recommendedName>
</protein>
<accession>A0A836HJI8</accession>
<dbReference type="InterPro" id="IPR013785">
    <property type="entry name" value="Aldolase_TIM"/>
</dbReference>
<dbReference type="GeneID" id="94287844"/>
<evidence type="ECO:0000256" key="1">
    <source>
        <dbReference type="ARBA" id="ARBA00001917"/>
    </source>
</evidence>
<dbReference type="GO" id="GO:0005737">
    <property type="term" value="C:cytoplasm"/>
    <property type="evidence" value="ECO:0007669"/>
    <property type="project" value="UniProtKB-ARBA"/>
</dbReference>
<evidence type="ECO:0000256" key="2">
    <source>
        <dbReference type="ARBA" id="ARBA00022630"/>
    </source>
</evidence>
<dbReference type="EMBL" id="JAFJZO010000034">
    <property type="protein sequence ID" value="KAG5493889.1"/>
    <property type="molecule type" value="Genomic_DNA"/>
</dbReference>
<comment type="caution">
    <text evidence="7">The sequence shown here is derived from an EMBL/GenBank/DDBJ whole genome shotgun (WGS) entry which is preliminary data.</text>
</comment>
<dbReference type="GO" id="GO:0017150">
    <property type="term" value="F:tRNA dihydrouridine synthase activity"/>
    <property type="evidence" value="ECO:0007669"/>
    <property type="project" value="InterPro"/>
</dbReference>
<dbReference type="RefSeq" id="XP_067753924.1">
    <property type="nucleotide sequence ID" value="XM_067897767.1"/>
</dbReference>
<gene>
    <name evidence="7" type="ORF">JKF63_01721</name>
</gene>
<dbReference type="PANTHER" id="PTHR11082:SF31">
    <property type="entry name" value="TRNA-DIHYDROURIDINE(20A_20B) SYNTHASE [NAD(P)+]-LIKE"/>
    <property type="match status" value="1"/>
</dbReference>
<comment type="cofactor">
    <cofactor evidence="1">
        <name>FMN</name>
        <dbReference type="ChEBI" id="CHEBI:58210"/>
    </cofactor>
</comment>
<reference evidence="7 8" key="1">
    <citation type="submission" date="2021-02" db="EMBL/GenBank/DDBJ databases">
        <title>Porcisia hertigi Genome sequencing and assembly.</title>
        <authorList>
            <person name="Almutairi H."/>
            <person name="Gatherer D."/>
        </authorList>
    </citation>
    <scope>NUCLEOTIDE SEQUENCE [LARGE SCALE GENOMIC DNA]</scope>
    <source>
        <strain evidence="7 8">C119</strain>
    </source>
</reference>
<feature type="domain" description="DUS-like FMN-binding" evidence="6">
    <location>
        <begin position="264"/>
        <end position="363"/>
    </location>
</feature>
<name>A0A836HJI8_9TRYP</name>
<keyword evidence="8" id="KW-1185">Reference proteome</keyword>
<evidence type="ECO:0000259" key="6">
    <source>
        <dbReference type="Pfam" id="PF01207"/>
    </source>
</evidence>
<organism evidence="7 8">
    <name type="scientific">Porcisia hertigi</name>
    <dbReference type="NCBI Taxonomy" id="2761500"/>
    <lineage>
        <taxon>Eukaryota</taxon>
        <taxon>Discoba</taxon>
        <taxon>Euglenozoa</taxon>
        <taxon>Kinetoplastea</taxon>
        <taxon>Metakinetoplastina</taxon>
        <taxon>Trypanosomatida</taxon>
        <taxon>Trypanosomatidae</taxon>
        <taxon>Leishmaniinae</taxon>
        <taxon>Porcisia</taxon>
    </lineage>
</organism>
<keyword evidence="5" id="KW-0560">Oxidoreductase</keyword>
<keyword evidence="3" id="KW-0288">FMN</keyword>
<evidence type="ECO:0000313" key="7">
    <source>
        <dbReference type="EMBL" id="KAG5493889.1"/>
    </source>
</evidence>
<evidence type="ECO:0000256" key="4">
    <source>
        <dbReference type="ARBA" id="ARBA00022694"/>
    </source>
</evidence>
<dbReference type="SUPFAM" id="SSF51395">
    <property type="entry name" value="FMN-linked oxidoreductases"/>
    <property type="match status" value="1"/>
</dbReference>
<proteinExistence type="predicted"/>
<feature type="domain" description="DUS-like FMN-binding" evidence="6">
    <location>
        <begin position="119"/>
        <end position="241"/>
    </location>
</feature>
<dbReference type="CDD" id="cd02801">
    <property type="entry name" value="DUS_like_FMN"/>
    <property type="match status" value="1"/>
</dbReference>
<dbReference type="OrthoDB" id="9977870at2759"/>
<dbReference type="GO" id="GO:0050660">
    <property type="term" value="F:flavin adenine dinucleotide binding"/>
    <property type="evidence" value="ECO:0007669"/>
    <property type="project" value="InterPro"/>
</dbReference>
<dbReference type="AlphaFoldDB" id="A0A836HJI8"/>
<dbReference type="Pfam" id="PF01207">
    <property type="entry name" value="Dus"/>
    <property type="match status" value="2"/>
</dbReference>
<dbReference type="FunFam" id="3.20.20.70:FF:000221">
    <property type="entry name" value="tRNA-dihydrouridine synthase"/>
    <property type="match status" value="1"/>
</dbReference>
<sequence>MADDWAPYERAWAEDPHSLPHRVCLPELIAEADRAVAAAVVNLSREYDAAISCQSRHALTAPCATWAEQESALVTECNANAPHGASIKNSDCGQYCISATESSTLHDWWQLYRSLCFIQAPMVRCSRPAFRQVCRAWGTRISYTHMIIAESFVKSPHARHAEFARYEGEDRLVVQLAAKSGPSAAQAALLLRPYCDGIDLNCGCPQRWAMKEGIGASLLDRPEQVADMVQCIRNAMPDGNTAPTVTSNGTGEGSNCAGTAPPFLPCAVKMRIKTDLRHSVDFARQCEAAGASWLTVHGRSPTCHPSAPVQFEAVKLIRENLSVPVVLNGGVTDVSTAMEAALRTKCGGLMAANGLLDNPAMFYCGVSRAALKAEMSFATSSGERPPQTYGDMSPTEEAVAPEASTESFSPVRPVSFLWAPDRSSADAMLLQCTVPDMWQASVTPREVISDFMRAAIRTDLTVPTTVQQVLRIARLYVSPAERNHFALLRSNLSVLNALQQIGVYVENGRITCE</sequence>
<keyword evidence="2" id="KW-0285">Flavoprotein</keyword>
<keyword evidence="4" id="KW-0819">tRNA processing</keyword>
<evidence type="ECO:0000256" key="5">
    <source>
        <dbReference type="ARBA" id="ARBA00023002"/>
    </source>
</evidence>
<dbReference type="Gene3D" id="3.20.20.70">
    <property type="entry name" value="Aldolase class I"/>
    <property type="match status" value="1"/>
</dbReference>
<dbReference type="PANTHER" id="PTHR11082">
    <property type="entry name" value="TRNA-DIHYDROURIDINE SYNTHASE"/>
    <property type="match status" value="1"/>
</dbReference>
<dbReference type="KEGG" id="phet:94287844"/>
<dbReference type="Proteomes" id="UP000674318">
    <property type="component" value="Unassembled WGS sequence"/>
</dbReference>
<evidence type="ECO:0000313" key="8">
    <source>
        <dbReference type="Proteomes" id="UP000674318"/>
    </source>
</evidence>
<dbReference type="InterPro" id="IPR035587">
    <property type="entry name" value="DUS-like_FMN-bd"/>
</dbReference>
<evidence type="ECO:0000256" key="3">
    <source>
        <dbReference type="ARBA" id="ARBA00022643"/>
    </source>
</evidence>